<name>A0A378WGD9_9NEIS</name>
<organism evidence="1 2">
    <name type="scientific">Neisseria zoodegmatis</name>
    <dbReference type="NCBI Taxonomy" id="326523"/>
    <lineage>
        <taxon>Bacteria</taxon>
        <taxon>Pseudomonadati</taxon>
        <taxon>Pseudomonadota</taxon>
        <taxon>Betaproteobacteria</taxon>
        <taxon>Neisseriales</taxon>
        <taxon>Neisseriaceae</taxon>
        <taxon>Neisseria</taxon>
    </lineage>
</organism>
<dbReference type="EMBL" id="UGRS01000001">
    <property type="protein sequence ID" value="SUA36536.1"/>
    <property type="molecule type" value="Genomic_DNA"/>
</dbReference>
<sequence>MQEQGKHFYLINNTLLAYQDINRLKGDNNSSEKETWQSLRQEVCN</sequence>
<evidence type="ECO:0000313" key="2">
    <source>
        <dbReference type="Proteomes" id="UP000254055"/>
    </source>
</evidence>
<gene>
    <name evidence="1" type="ORF">NCTC12229_00954</name>
</gene>
<accession>A0A378WGD9</accession>
<dbReference type="AlphaFoldDB" id="A0A378WGD9"/>
<protein>
    <submittedName>
        <fullName evidence="1">Uncharacterized protein</fullName>
    </submittedName>
</protein>
<evidence type="ECO:0000313" key="1">
    <source>
        <dbReference type="EMBL" id="SUA36536.1"/>
    </source>
</evidence>
<proteinExistence type="predicted"/>
<dbReference type="Proteomes" id="UP000254055">
    <property type="component" value="Unassembled WGS sequence"/>
</dbReference>
<reference evidence="1 2" key="1">
    <citation type="submission" date="2018-06" db="EMBL/GenBank/DDBJ databases">
        <authorList>
            <consortium name="Pathogen Informatics"/>
            <person name="Doyle S."/>
        </authorList>
    </citation>
    <scope>NUCLEOTIDE SEQUENCE [LARGE SCALE GENOMIC DNA]</scope>
    <source>
        <strain evidence="1 2">NCTC12229</strain>
    </source>
</reference>